<keyword evidence="4" id="KW-0804">Transcription</keyword>
<dbReference type="AlphaFoldDB" id="H2YV35"/>
<dbReference type="STRING" id="51511.ENSCSAVP00000009195"/>
<accession>H2YV35</accession>
<feature type="domain" description="BRF2-like C-terminal" evidence="5">
    <location>
        <begin position="186"/>
        <end position="293"/>
    </location>
</feature>
<dbReference type="GO" id="GO:0017025">
    <property type="term" value="F:TBP-class protein binding"/>
    <property type="evidence" value="ECO:0007669"/>
    <property type="project" value="TreeGrafter"/>
</dbReference>
<dbReference type="GO" id="GO:0097550">
    <property type="term" value="C:transcription preinitiation complex"/>
    <property type="evidence" value="ECO:0007669"/>
    <property type="project" value="TreeGrafter"/>
</dbReference>
<keyword evidence="1" id="KW-0479">Metal-binding</keyword>
<proteinExistence type="predicted"/>
<evidence type="ECO:0000256" key="1">
    <source>
        <dbReference type="ARBA" id="ARBA00022771"/>
    </source>
</evidence>
<reference evidence="6" key="3">
    <citation type="submission" date="2025-09" db="UniProtKB">
        <authorList>
            <consortium name="Ensembl"/>
        </authorList>
    </citation>
    <scope>IDENTIFICATION</scope>
</reference>
<dbReference type="PANTHER" id="PTHR11618:SF13">
    <property type="entry name" value="TRANSCRIPTION INITIATION FACTOR IIB"/>
    <property type="match status" value="1"/>
</dbReference>
<dbReference type="Proteomes" id="UP000007875">
    <property type="component" value="Unassembled WGS sequence"/>
</dbReference>
<evidence type="ECO:0000259" key="5">
    <source>
        <dbReference type="Pfam" id="PF21886"/>
    </source>
</evidence>
<dbReference type="PANTHER" id="PTHR11618">
    <property type="entry name" value="TRANSCRIPTION INITIATION FACTOR IIB-RELATED"/>
    <property type="match status" value="1"/>
</dbReference>
<dbReference type="OMA" id="ECPGQDS"/>
<dbReference type="GO" id="GO:0008270">
    <property type="term" value="F:zinc ion binding"/>
    <property type="evidence" value="ECO:0007669"/>
    <property type="project" value="UniProtKB-KW"/>
</dbReference>
<dbReference type="GO" id="GO:0070897">
    <property type="term" value="P:transcription preinitiation complex assembly"/>
    <property type="evidence" value="ECO:0007669"/>
    <property type="project" value="InterPro"/>
</dbReference>
<dbReference type="Pfam" id="PF21886">
    <property type="entry name" value="BRF2-like_C_cyclin_rpt"/>
    <property type="match status" value="1"/>
</dbReference>
<evidence type="ECO:0000256" key="2">
    <source>
        <dbReference type="ARBA" id="ARBA00022833"/>
    </source>
</evidence>
<evidence type="ECO:0000256" key="3">
    <source>
        <dbReference type="ARBA" id="ARBA00023015"/>
    </source>
</evidence>
<reference evidence="6" key="2">
    <citation type="submission" date="2025-08" db="UniProtKB">
        <authorList>
            <consortium name="Ensembl"/>
        </authorList>
    </citation>
    <scope>IDENTIFICATION</scope>
</reference>
<dbReference type="InterPro" id="IPR054078">
    <property type="entry name" value="BRF2-like_C"/>
</dbReference>
<dbReference type="InterPro" id="IPR036915">
    <property type="entry name" value="Cyclin-like_sf"/>
</dbReference>
<keyword evidence="7" id="KW-1185">Reference proteome</keyword>
<evidence type="ECO:0000313" key="6">
    <source>
        <dbReference type="Ensembl" id="ENSCSAVP00000009195.1"/>
    </source>
</evidence>
<dbReference type="eggNOG" id="KOG1598">
    <property type="taxonomic scope" value="Eukaryota"/>
</dbReference>
<dbReference type="Gene3D" id="1.10.472.10">
    <property type="entry name" value="Cyclin-like"/>
    <property type="match status" value="1"/>
</dbReference>
<dbReference type="GeneTree" id="ENSGT00730000113194"/>
<name>H2YV35_CIOSA</name>
<evidence type="ECO:0000313" key="7">
    <source>
        <dbReference type="Proteomes" id="UP000007875"/>
    </source>
</evidence>
<dbReference type="InterPro" id="IPR000812">
    <property type="entry name" value="TFIIB"/>
</dbReference>
<sequence length="371" mass="41913">MLCESCKVGHLVKDSIGVQVVWICEECGVEGKYLGDFQHEAGEPGSHGSLEMKYRCDVGESKEKQRKRHLRKYYSEIENSMNQFAPGNTSLYETAELFFTNTSGTKVFHSSRHPVKIKLAACCVFLALRVNNCPVTIDAICRVMGTEIAGVAKVLQQARCILEENPGRFDLSQIEGEFKIIEEMRNNPALVKKAKEIIQVLDLMFISTGRKTENVALAAAYLAIVSQQSKQRKCMTVTNFCLQNHINYEKVASIIKDCKSRILELNSRLPWNKNAPPSNTSFHMFIDDIIKHQQVFTMLPMNEGKVEGCDNSNVEDDAFLPPCYIPRRPMRYIPSKRTYDDVSTSETPSEADIPDSEMCQYIRSATEVKNA</sequence>
<dbReference type="InParanoid" id="H2YV35"/>
<organism evidence="6 7">
    <name type="scientific">Ciona savignyi</name>
    <name type="common">Pacific transparent sea squirt</name>
    <dbReference type="NCBI Taxonomy" id="51511"/>
    <lineage>
        <taxon>Eukaryota</taxon>
        <taxon>Metazoa</taxon>
        <taxon>Chordata</taxon>
        <taxon>Tunicata</taxon>
        <taxon>Ascidiacea</taxon>
        <taxon>Phlebobranchia</taxon>
        <taxon>Cionidae</taxon>
        <taxon>Ciona</taxon>
    </lineage>
</organism>
<protein>
    <recommendedName>
        <fullName evidence="5">BRF2-like C-terminal domain-containing protein</fullName>
    </recommendedName>
</protein>
<keyword evidence="1" id="KW-0863">Zinc-finger</keyword>
<dbReference type="SUPFAM" id="SSF47954">
    <property type="entry name" value="Cyclin-like"/>
    <property type="match status" value="1"/>
</dbReference>
<dbReference type="Ensembl" id="ENSCSAVT00000009312.1">
    <property type="protein sequence ID" value="ENSCSAVP00000009195.1"/>
    <property type="gene ID" value="ENSCSAVG00000005418.1"/>
</dbReference>
<dbReference type="HOGENOM" id="CLU_747110_0_0_1"/>
<reference evidence="7" key="1">
    <citation type="submission" date="2003-08" db="EMBL/GenBank/DDBJ databases">
        <authorList>
            <person name="Birren B."/>
            <person name="Nusbaum C."/>
            <person name="Abebe A."/>
            <person name="Abouelleil A."/>
            <person name="Adekoya E."/>
            <person name="Ait-zahra M."/>
            <person name="Allen N."/>
            <person name="Allen T."/>
            <person name="An P."/>
            <person name="Anderson M."/>
            <person name="Anderson S."/>
            <person name="Arachchi H."/>
            <person name="Armbruster J."/>
            <person name="Bachantsang P."/>
            <person name="Baldwin J."/>
            <person name="Barry A."/>
            <person name="Bayul T."/>
            <person name="Blitshsteyn B."/>
            <person name="Bloom T."/>
            <person name="Blye J."/>
            <person name="Boguslavskiy L."/>
            <person name="Borowsky M."/>
            <person name="Boukhgalter B."/>
            <person name="Brunache A."/>
            <person name="Butler J."/>
            <person name="Calixte N."/>
            <person name="Calvo S."/>
            <person name="Camarata J."/>
            <person name="Campo K."/>
            <person name="Chang J."/>
            <person name="Cheshatsang Y."/>
            <person name="Citroen M."/>
            <person name="Collymore A."/>
            <person name="Considine T."/>
            <person name="Cook A."/>
            <person name="Cooke P."/>
            <person name="Corum B."/>
            <person name="Cuomo C."/>
            <person name="David R."/>
            <person name="Dawoe T."/>
            <person name="Degray S."/>
            <person name="Dodge S."/>
            <person name="Dooley K."/>
            <person name="Dorje P."/>
            <person name="Dorjee K."/>
            <person name="Dorris L."/>
            <person name="Duffey N."/>
            <person name="Dupes A."/>
            <person name="Elkins T."/>
            <person name="Engels R."/>
            <person name="Erickson J."/>
            <person name="Farina A."/>
            <person name="Faro S."/>
            <person name="Ferreira P."/>
            <person name="Fischer H."/>
            <person name="Fitzgerald M."/>
            <person name="Foley K."/>
            <person name="Gage D."/>
            <person name="Galagan J."/>
            <person name="Gearin G."/>
            <person name="Gnerre S."/>
            <person name="Gnirke A."/>
            <person name="Goyette A."/>
            <person name="Graham J."/>
            <person name="Grandbois E."/>
            <person name="Gyaltsen K."/>
            <person name="Hafez N."/>
            <person name="Hagopian D."/>
            <person name="Hagos B."/>
            <person name="Hall J."/>
            <person name="Hatcher B."/>
            <person name="Heller A."/>
            <person name="Higgins H."/>
            <person name="Honan T."/>
            <person name="Horn A."/>
            <person name="Houde N."/>
            <person name="Hughes L."/>
            <person name="Hulme W."/>
            <person name="Husby E."/>
            <person name="Iliev I."/>
            <person name="Jaffe D."/>
            <person name="Jones C."/>
            <person name="Kamal M."/>
            <person name="Kamat A."/>
            <person name="Kamvysselis M."/>
            <person name="Karlsson E."/>
            <person name="Kells C."/>
            <person name="Kieu A."/>
            <person name="Kisner P."/>
            <person name="Kodira C."/>
            <person name="Kulbokas E."/>
            <person name="Labutti K."/>
            <person name="Lama D."/>
            <person name="Landers T."/>
            <person name="Leger J."/>
            <person name="Levine S."/>
            <person name="Lewis D."/>
            <person name="Lewis T."/>
            <person name="Lindblad-toh K."/>
            <person name="Liu X."/>
            <person name="Lokyitsang T."/>
            <person name="Lokyitsang Y."/>
            <person name="Lucien O."/>
            <person name="Lui A."/>
            <person name="Ma L.J."/>
            <person name="Mabbitt R."/>
            <person name="Macdonald J."/>
            <person name="Maclean C."/>
            <person name="Major J."/>
            <person name="Manning J."/>
            <person name="Marabella R."/>
            <person name="Maru K."/>
            <person name="Matthews C."/>
            <person name="Mauceli E."/>
            <person name="Mccarthy M."/>
            <person name="Mcdonough S."/>
            <person name="Mcghee T."/>
            <person name="Meldrim J."/>
            <person name="Meneus L."/>
            <person name="Mesirov J."/>
            <person name="Mihalev A."/>
            <person name="Mihova T."/>
            <person name="Mikkelsen T."/>
            <person name="Mlenga V."/>
            <person name="Moru K."/>
            <person name="Mozes J."/>
            <person name="Mulrain L."/>
            <person name="Munson G."/>
            <person name="Naylor J."/>
            <person name="Newes C."/>
            <person name="Nguyen C."/>
            <person name="Nguyen N."/>
            <person name="Nguyen T."/>
            <person name="Nicol R."/>
            <person name="Nielsen C."/>
            <person name="Nizzari M."/>
            <person name="Norbu C."/>
            <person name="Norbu N."/>
            <person name="O'donnell P."/>
            <person name="Okoawo O."/>
            <person name="O'leary S."/>
            <person name="Omotosho B."/>
            <person name="O'neill K."/>
            <person name="Osman S."/>
            <person name="Parker S."/>
            <person name="Perrin D."/>
            <person name="Phunkhang P."/>
            <person name="Piqani B."/>
            <person name="Purcell S."/>
            <person name="Rachupka T."/>
            <person name="Ramasamy U."/>
            <person name="Rameau R."/>
            <person name="Ray V."/>
            <person name="Raymond C."/>
            <person name="Retta R."/>
            <person name="Richardson S."/>
            <person name="Rise C."/>
            <person name="Rodriguez J."/>
            <person name="Rogers J."/>
            <person name="Rogov P."/>
            <person name="Rutman M."/>
            <person name="Schupbach R."/>
            <person name="Seaman C."/>
            <person name="Settipalli S."/>
            <person name="Sharpe T."/>
            <person name="Sheridan J."/>
            <person name="Sherpa N."/>
            <person name="Shi J."/>
            <person name="Smirnov S."/>
            <person name="Smith C."/>
            <person name="Sougnez C."/>
            <person name="Spencer B."/>
            <person name="Stalker J."/>
            <person name="Stange-thomann N."/>
            <person name="Stavropoulos S."/>
            <person name="Stetson K."/>
            <person name="Stone C."/>
            <person name="Stone S."/>
            <person name="Stubbs M."/>
            <person name="Talamas J."/>
            <person name="Tchuinga P."/>
            <person name="Tenzing P."/>
            <person name="Tesfaye S."/>
            <person name="Theodore J."/>
            <person name="Thoulutsang Y."/>
            <person name="Topham K."/>
            <person name="Towey S."/>
            <person name="Tsamla T."/>
            <person name="Tsomo N."/>
            <person name="Vallee D."/>
            <person name="Vassiliev H."/>
            <person name="Venkataraman V."/>
            <person name="Vinson J."/>
            <person name="Vo A."/>
            <person name="Wade C."/>
            <person name="Wang S."/>
            <person name="Wangchuk T."/>
            <person name="Wangdi T."/>
            <person name="Whittaker C."/>
            <person name="Wilkinson J."/>
            <person name="Wu Y."/>
            <person name="Wyman D."/>
            <person name="Yadav S."/>
            <person name="Yang S."/>
            <person name="Yang X."/>
            <person name="Yeager S."/>
            <person name="Yee E."/>
            <person name="Young G."/>
            <person name="Zainoun J."/>
            <person name="Zembeck L."/>
            <person name="Zimmer A."/>
            <person name="Zody M."/>
            <person name="Lander E."/>
        </authorList>
    </citation>
    <scope>NUCLEOTIDE SEQUENCE [LARGE SCALE GENOMIC DNA]</scope>
</reference>
<evidence type="ECO:0000256" key="4">
    <source>
        <dbReference type="ARBA" id="ARBA00023163"/>
    </source>
</evidence>
<dbReference type="GO" id="GO:0005634">
    <property type="term" value="C:nucleus"/>
    <property type="evidence" value="ECO:0007669"/>
    <property type="project" value="TreeGrafter"/>
</dbReference>
<keyword evidence="3" id="KW-0805">Transcription regulation</keyword>
<keyword evidence="2" id="KW-0862">Zinc</keyword>